<dbReference type="InterPro" id="IPR006171">
    <property type="entry name" value="TOPRIM_dom"/>
</dbReference>
<dbReference type="InterPro" id="IPR034154">
    <property type="entry name" value="TOPRIM_DnaG/twinkle"/>
</dbReference>
<feature type="binding site" evidence="1">
    <location>
        <begin position="303"/>
        <end position="310"/>
    </location>
    <ligand>
        <name>ATP</name>
        <dbReference type="ChEBI" id="CHEBI:30616"/>
    </ligand>
</feature>
<organism evidence="4">
    <name type="scientific">uncultured Caudovirales phage</name>
    <dbReference type="NCBI Taxonomy" id="2100421"/>
    <lineage>
        <taxon>Viruses</taxon>
        <taxon>Duplodnaviria</taxon>
        <taxon>Heunggongvirae</taxon>
        <taxon>Uroviricota</taxon>
        <taxon>Caudoviricetes</taxon>
        <taxon>Peduoviridae</taxon>
        <taxon>Maltschvirus</taxon>
        <taxon>Maltschvirus maltsch</taxon>
    </lineage>
</organism>
<dbReference type="EC" id="3.6.4.12" evidence="1"/>
<evidence type="ECO:0000313" key="4">
    <source>
        <dbReference type="EMBL" id="CAB5194957.1"/>
    </source>
</evidence>
<feature type="binding site" evidence="1">
    <location>
        <position position="39"/>
    </location>
    <ligand>
        <name>Zn(2+)</name>
        <dbReference type="ChEBI" id="CHEBI:29105"/>
    </ligand>
</feature>
<keyword evidence="1" id="KW-0347">Helicase</keyword>
<comment type="function">
    <text evidence="1">ATP-dependent DNA helicase and primase essential for viral DNA replication and recombination. The helicase moves 5' -&gt; 3' on the lagging strand template, unwinding the DNA duplex ahead of the leading strand polymerase at the replication fork and generating ssDNA for both leading and lagging strand synthesis. ATP or dTTP hydrolysis propels each helicase domain to translocate sequentially along DNA. Mediates strand transfer when a joint molecule is available and participates in recombinational DNA repair through its role in strand exchange. Primase activity synthesizes short RNA primers at the sequence 5'-GTC-3' on the lagging strand that the polymerase elongates using dNTPs and providing the primase is still present.</text>
</comment>
<keyword evidence="1" id="KW-0862">Zinc</keyword>
<comment type="caution">
    <text evidence="1">Lacks conserved residue(s) required for the propagation of feature annotation.</text>
</comment>
<dbReference type="GO" id="GO:0008270">
    <property type="term" value="F:zinc ion binding"/>
    <property type="evidence" value="ECO:0007669"/>
    <property type="project" value="UniProtKB-UniRule"/>
</dbReference>
<sequence>MSSNLKVASKFIKHVACEHCGSSDGSSLYDDGHQYCHVCHAYTASEGTEFRAQQDVQRQSTTTKVFQMKTQGEVKAIVDRGISRDTCEYFGVTQETGKHYYPYYDETGAKVAEKIRSVENKTFSIAGNFNKATLFGQNLFQKEGKYITIVEGELDALASYQMTGSKWPTVSIRNGASAAVKDCKAQYEYLDSFETIVICFDADEVGQKAAKEVAELFGNKVKIVKHLKECKDACDYLSNGRGTEYVNQWWRAESYVPDGIIQASTLWDSVSEPEAVAEAFYPFRGLNELLYGIRSAELITVTAGSGLGKSQFLREILYRILETTKWNVGGMFLEESVRKTARSIMSLHANKKLHLPDTQVTDRELKEAFDATLGTNRVFLFDHFGSLAIDNVLNRIRYMARACDCRVVFLDHISLVVSGMDGNDERKSIDVLMTRLRTLVQETGITLICVSHLKRPSTDKGHEDGSAVSLSQLRGSGAIAQLSDAVITLERNSMSEDPVVRNTTKVSVAKNRYNGATGPAGSLLYDQQTGRMIEVTLEEL</sequence>
<dbReference type="InterPro" id="IPR027417">
    <property type="entry name" value="P-loop_NTPase"/>
</dbReference>
<name>A0A6J7WF65_9CAUD</name>
<dbReference type="Pfam" id="PF21268">
    <property type="entry name" value="Helic-prim_T7_N"/>
    <property type="match status" value="1"/>
</dbReference>
<keyword evidence="1" id="KW-0067">ATP-binding</keyword>
<dbReference type="Gene3D" id="3.40.1360.10">
    <property type="match status" value="1"/>
</dbReference>
<feature type="domain" description="Toprim" evidence="2">
    <location>
        <begin position="145"/>
        <end position="229"/>
    </location>
</feature>
<keyword evidence="1" id="KW-1194">Viral DNA replication</keyword>
<dbReference type="Gene3D" id="2.20.25.10">
    <property type="match status" value="1"/>
</dbReference>
<keyword evidence="1" id="KW-0378">Hydrolase</keyword>
<comment type="similarity">
    <text evidence="1">Belongs to the Teseptimavirus DNA helicase/primase family.</text>
</comment>
<evidence type="ECO:0000259" key="2">
    <source>
        <dbReference type="PROSITE" id="PS50880"/>
    </source>
</evidence>
<feature type="binding site" evidence="1">
    <location>
        <position position="36"/>
    </location>
    <ligand>
        <name>Zn(2+)</name>
        <dbReference type="ChEBI" id="CHEBI:29105"/>
    </ligand>
</feature>
<comment type="catalytic activity">
    <reaction evidence="1">
        <text>ATP + H2O = ADP + phosphate + H(+)</text>
        <dbReference type="Rhea" id="RHEA:13065"/>
        <dbReference type="ChEBI" id="CHEBI:15377"/>
        <dbReference type="ChEBI" id="CHEBI:15378"/>
        <dbReference type="ChEBI" id="CHEBI:30616"/>
        <dbReference type="ChEBI" id="CHEBI:43474"/>
        <dbReference type="ChEBI" id="CHEBI:456216"/>
        <dbReference type="EC" id="3.6.4.12"/>
    </reaction>
</comment>
<evidence type="ECO:0000259" key="3">
    <source>
        <dbReference type="PROSITE" id="PS51199"/>
    </source>
</evidence>
<dbReference type="SUPFAM" id="SSF56731">
    <property type="entry name" value="DNA primase core"/>
    <property type="match status" value="1"/>
</dbReference>
<feature type="site" description="dTTP/dATP binding" evidence="1">
    <location>
        <position position="452"/>
    </location>
</feature>
<dbReference type="GO" id="GO:0003899">
    <property type="term" value="F:DNA-directed RNA polymerase activity"/>
    <property type="evidence" value="ECO:0007669"/>
    <property type="project" value="UniProtKB-UniRule"/>
</dbReference>
<gene>
    <name evidence="4" type="ORF">UFOVP176_47</name>
</gene>
<dbReference type="GO" id="GO:0039693">
    <property type="term" value="P:viral DNA genome replication"/>
    <property type="evidence" value="ECO:0007669"/>
    <property type="project" value="UniProtKB-UniRule"/>
</dbReference>
<dbReference type="PANTHER" id="PTHR12873:SF0">
    <property type="entry name" value="TWINKLE MTDNA HELICASE"/>
    <property type="match status" value="1"/>
</dbReference>
<keyword evidence="1" id="KW-0235">DNA replication</keyword>
<dbReference type="SMART" id="SM00778">
    <property type="entry name" value="Prim_Zn_Ribbon"/>
    <property type="match status" value="1"/>
</dbReference>
<dbReference type="PROSITE" id="PS51199">
    <property type="entry name" value="SF4_HELICASE"/>
    <property type="match status" value="1"/>
</dbReference>
<dbReference type="Pfam" id="PF03796">
    <property type="entry name" value="DnaB_C"/>
    <property type="match status" value="1"/>
</dbReference>
<dbReference type="GO" id="GO:0006269">
    <property type="term" value="P:DNA replication, synthesis of primer"/>
    <property type="evidence" value="ECO:0007669"/>
    <property type="project" value="UniProtKB-KW"/>
</dbReference>
<dbReference type="Gene3D" id="2.20.25.180">
    <property type="match status" value="1"/>
</dbReference>
<dbReference type="Pfam" id="PF13155">
    <property type="entry name" value="Toprim_2"/>
    <property type="match status" value="1"/>
</dbReference>
<feature type="binding site" evidence="1">
    <location>
        <position position="151"/>
    </location>
    <ligand>
        <name>Mg(2+)</name>
        <dbReference type="ChEBI" id="CHEBI:18420"/>
        <label>1</label>
        <note>catalytic</note>
    </ligand>
</feature>
<proteinExistence type="inferred from homology"/>
<feature type="binding site" evidence="1">
    <location>
        <position position="232"/>
    </location>
    <ligand>
        <name>Mg(2+)</name>
        <dbReference type="ChEBI" id="CHEBI:18420"/>
        <label>2</label>
    </ligand>
</feature>
<dbReference type="InterPro" id="IPR048774">
    <property type="entry name" value="Helic-prim_T7_N"/>
</dbReference>
<evidence type="ECO:0000256" key="1">
    <source>
        <dbReference type="HAMAP-Rule" id="MF_04154"/>
    </source>
</evidence>
<feature type="site" description="dTTP/dATP binding" evidence="1">
    <location>
        <position position="491"/>
    </location>
</feature>
<accession>A0A6J7WF65</accession>
<keyword evidence="1" id="KW-0863">Zinc-finger</keyword>
<keyword evidence="1" id="KW-0808">Transferase</keyword>
<dbReference type="EC" id="2.7.7.-" evidence="1"/>
<feature type="binding site" evidence="1">
    <location>
        <position position="17"/>
    </location>
    <ligand>
        <name>Zn(2+)</name>
        <dbReference type="ChEBI" id="CHEBI:29105"/>
    </ligand>
</feature>
<dbReference type="InterPro" id="IPR007694">
    <property type="entry name" value="DNA_helicase_DnaB-like_C"/>
</dbReference>
<dbReference type="PANTHER" id="PTHR12873">
    <property type="entry name" value="T7-LIKE MITOCHONDRIAL DNA HELICASE"/>
    <property type="match status" value="1"/>
</dbReference>
<keyword evidence="1" id="KW-0547">Nucleotide-binding</keyword>
<dbReference type="PROSITE" id="PS50880">
    <property type="entry name" value="TOPRIM"/>
    <property type="match status" value="1"/>
</dbReference>
<dbReference type="SUPFAM" id="SSF52540">
    <property type="entry name" value="P-loop containing nucleoside triphosphate hydrolases"/>
    <property type="match status" value="1"/>
</dbReference>
<dbReference type="InterPro" id="IPR013237">
    <property type="entry name" value="Phage_T7_Gp4_N"/>
</dbReference>
<dbReference type="CDD" id="cd01029">
    <property type="entry name" value="TOPRIM_primases"/>
    <property type="match status" value="1"/>
</dbReference>
<protein>
    <recommendedName>
        <fullName evidence="1">DNA helicase/primase</fullName>
        <ecNumber evidence="1">2.7.7.-</ecNumber>
        <ecNumber evidence="1">3.6.4.12</ecNumber>
    </recommendedName>
</protein>
<comment type="cofactor">
    <cofactor evidence="1">
        <name>Mg(2+)</name>
        <dbReference type="ChEBI" id="CHEBI:18420"/>
    </cofactor>
    <text evidence="1">Binds 2 Mg(2+), one of which is catalytic.</text>
</comment>
<comment type="domain">
    <text evidence="1">The N-terminus zinc finger domain is essential for delivering the primed DNA template to the DNA polymerase. The central core domain contains the primase activity. The C-terminus region is responsible for the helicase activity and binds 1 Mg(2+)-dTTP.</text>
</comment>
<keyword evidence="1" id="KW-0479">Metal-binding</keyword>
<dbReference type="GO" id="GO:0005524">
    <property type="term" value="F:ATP binding"/>
    <property type="evidence" value="ECO:0007669"/>
    <property type="project" value="UniProtKB-UniRule"/>
</dbReference>
<keyword evidence="1" id="KW-0548">Nucleotidyltransferase</keyword>
<feature type="binding site" evidence="1">
    <location>
        <position position="201"/>
    </location>
    <ligand>
        <name>Mg(2+)</name>
        <dbReference type="ChEBI" id="CHEBI:18420"/>
        <label>1</label>
        <note>catalytic</note>
    </ligand>
</feature>
<dbReference type="HAMAP" id="MF_04154">
    <property type="entry name" value="Helic_Prim_T7"/>
    <property type="match status" value="1"/>
</dbReference>
<dbReference type="CDD" id="cd19483">
    <property type="entry name" value="RecA-like_Gp4D_helicase"/>
    <property type="match status" value="1"/>
</dbReference>
<reference evidence="4" key="1">
    <citation type="submission" date="2020-05" db="EMBL/GenBank/DDBJ databases">
        <authorList>
            <person name="Chiriac C."/>
            <person name="Salcher M."/>
            <person name="Ghai R."/>
            <person name="Kavagutti S V."/>
        </authorList>
    </citation>
    <scope>NUCLEOTIDE SEQUENCE</scope>
</reference>
<feature type="site" description="dTTP/dATP binding" evidence="1">
    <location>
        <position position="525"/>
    </location>
</feature>
<dbReference type="EMBL" id="LR798224">
    <property type="protein sequence ID" value="CAB5194957.1"/>
    <property type="molecule type" value="Genomic_DNA"/>
</dbReference>
<dbReference type="SMART" id="SM00493">
    <property type="entry name" value="TOPRIM"/>
    <property type="match status" value="1"/>
</dbReference>
<dbReference type="Gene3D" id="3.40.50.300">
    <property type="entry name" value="P-loop containing nucleotide triphosphate hydrolases"/>
    <property type="match status" value="1"/>
</dbReference>
<keyword evidence="1" id="KW-0639">Primosome</keyword>
<feature type="zinc finger region" description="C4-like; zinc ribbon fold" evidence="1">
    <location>
        <begin position="17"/>
        <end position="39"/>
    </location>
</feature>
<comment type="subunit">
    <text evidence="1">Homohexamer. Assembles as a hexamer onto linear or circular ssDNA in the presence of ATP or dTTP. Interacts (via C-terminus) with the viral DNA polymerase that is bound to DNA; this interaction is essential to initiate leading-strand DNA synthesis. The priming complex consists of 2 DNA polymerases and 1 helicase-primase hexamer that assemble on the DNA template. Interacts with the single-stranded DNA-binding protein. Part of the replicase complex that includes the DNA polymerase, the primase/helicase and the single-stranded DNA binding protein.</text>
</comment>
<dbReference type="SUPFAM" id="SSF57783">
    <property type="entry name" value="Zinc beta-ribbon"/>
    <property type="match status" value="1"/>
</dbReference>
<dbReference type="GO" id="GO:0043139">
    <property type="term" value="F:5'-3' DNA helicase activity"/>
    <property type="evidence" value="ECO:0007669"/>
    <property type="project" value="InterPro"/>
</dbReference>
<dbReference type="InterPro" id="IPR046394">
    <property type="entry name" value="Helic_Prim_T7"/>
</dbReference>
<feature type="domain" description="SF4 helicase" evidence="3">
    <location>
        <begin position="272"/>
        <end position="538"/>
    </location>
</feature>
<dbReference type="GO" id="GO:0016787">
    <property type="term" value="F:hydrolase activity"/>
    <property type="evidence" value="ECO:0007669"/>
    <property type="project" value="UniProtKB-KW"/>
</dbReference>
<dbReference type="GO" id="GO:0003697">
    <property type="term" value="F:single-stranded DNA binding"/>
    <property type="evidence" value="ECO:0007669"/>
    <property type="project" value="InterPro"/>
</dbReference>
<feature type="binding site" evidence="1">
    <location>
        <position position="20"/>
    </location>
    <ligand>
        <name>Zn(2+)</name>
        <dbReference type="ChEBI" id="CHEBI:29105"/>
    </ligand>
</feature>
<feature type="site" description="dTTP/dATP binding" evidence="1">
    <location>
        <position position="512"/>
    </location>
</feature>
<keyword evidence="1" id="KW-0511">Multifunctional enzyme</keyword>
<keyword evidence="1" id="KW-0460">Magnesium</keyword>
<dbReference type="InterPro" id="IPR027032">
    <property type="entry name" value="Twinkle-like"/>
</dbReference>